<evidence type="ECO:0000256" key="3">
    <source>
        <dbReference type="ARBA" id="ARBA00023237"/>
    </source>
</evidence>
<accession>A0A1I2GPP3</accession>
<organism evidence="7 8">
    <name type="scientific">Paracidovorax wautersii</name>
    <dbReference type="NCBI Taxonomy" id="1177982"/>
    <lineage>
        <taxon>Bacteria</taxon>
        <taxon>Pseudomonadati</taxon>
        <taxon>Pseudomonadota</taxon>
        <taxon>Betaproteobacteria</taxon>
        <taxon>Burkholderiales</taxon>
        <taxon>Comamonadaceae</taxon>
        <taxon>Paracidovorax</taxon>
    </lineage>
</organism>
<comment type="subcellular location">
    <subcellularLocation>
        <location evidence="4">Cell outer membrane</location>
    </subcellularLocation>
</comment>
<dbReference type="PANTHER" id="PTHR37482:SF1">
    <property type="entry name" value="OUTER MEMBRANE PROTEIN ASSEMBLY FACTOR BAME"/>
    <property type="match status" value="1"/>
</dbReference>
<comment type="subunit">
    <text evidence="4">Part of the Bam complex.</text>
</comment>
<sequence precursor="true">MSALVHCSARWAAILLIGAGLAACSSFDSVSNRVSSVVTPYKVDVVQGNFVSREQVQALQPGMTRQQVKEILGTPLVTSLFRADRWDYVFTLKRPGVDVQERKLAVFFKGDAFDHVEGDEMPTEAEFVASLGSKRAKAKVPELEATEAQLARFPKAPPQPEPAATPVPPPPSSYPPLESSAR</sequence>
<keyword evidence="3 4" id="KW-0998">Cell outer membrane</keyword>
<evidence type="ECO:0000256" key="1">
    <source>
        <dbReference type="ARBA" id="ARBA00022729"/>
    </source>
</evidence>
<dbReference type="STRING" id="1177982.SAMN04489711_11632"/>
<dbReference type="EMBL" id="FONX01000016">
    <property type="protein sequence ID" value="SFF19432.1"/>
    <property type="molecule type" value="Genomic_DNA"/>
</dbReference>
<evidence type="ECO:0000313" key="8">
    <source>
        <dbReference type="Proteomes" id="UP000199119"/>
    </source>
</evidence>
<dbReference type="Pfam" id="PF04355">
    <property type="entry name" value="BamE"/>
    <property type="match status" value="1"/>
</dbReference>
<dbReference type="GO" id="GO:0051205">
    <property type="term" value="P:protein insertion into membrane"/>
    <property type="evidence" value="ECO:0007669"/>
    <property type="project" value="UniProtKB-UniRule"/>
</dbReference>
<dbReference type="Gene3D" id="3.30.1450.10">
    <property type="match status" value="1"/>
</dbReference>
<evidence type="ECO:0000256" key="2">
    <source>
        <dbReference type="ARBA" id="ARBA00023136"/>
    </source>
</evidence>
<dbReference type="AlphaFoldDB" id="A0A1I2GPP3"/>
<name>A0A1I2GPP3_9BURK</name>
<keyword evidence="1 4" id="KW-0732">Signal</keyword>
<evidence type="ECO:0000256" key="4">
    <source>
        <dbReference type="HAMAP-Rule" id="MF_00925"/>
    </source>
</evidence>
<gene>
    <name evidence="4" type="primary">bamE</name>
    <name evidence="7" type="ORF">SAMN04489711_11632</name>
</gene>
<feature type="compositionally biased region" description="Pro residues" evidence="5">
    <location>
        <begin position="155"/>
        <end position="174"/>
    </location>
</feature>
<dbReference type="GO" id="GO:1990063">
    <property type="term" value="C:Bam protein complex"/>
    <property type="evidence" value="ECO:0007669"/>
    <property type="project" value="TreeGrafter"/>
</dbReference>
<dbReference type="RefSeq" id="WP_092941024.1">
    <property type="nucleotide sequence ID" value="NZ_FONX01000016.1"/>
</dbReference>
<feature type="region of interest" description="Disordered" evidence="5">
    <location>
        <begin position="132"/>
        <end position="182"/>
    </location>
</feature>
<keyword evidence="8" id="KW-1185">Reference proteome</keyword>
<evidence type="ECO:0000256" key="5">
    <source>
        <dbReference type="SAM" id="MobiDB-lite"/>
    </source>
</evidence>
<evidence type="ECO:0000259" key="6">
    <source>
        <dbReference type="Pfam" id="PF04355"/>
    </source>
</evidence>
<dbReference type="OrthoDB" id="9808250at2"/>
<evidence type="ECO:0000313" key="7">
    <source>
        <dbReference type="EMBL" id="SFF19432.1"/>
    </source>
</evidence>
<dbReference type="GO" id="GO:0043165">
    <property type="term" value="P:Gram-negative-bacterium-type cell outer membrane assembly"/>
    <property type="evidence" value="ECO:0007669"/>
    <property type="project" value="UniProtKB-UniRule"/>
</dbReference>
<proteinExistence type="inferred from homology"/>
<dbReference type="InterPro" id="IPR026592">
    <property type="entry name" value="BamE"/>
</dbReference>
<keyword evidence="2 4" id="KW-0472">Membrane</keyword>
<dbReference type="InterPro" id="IPR037873">
    <property type="entry name" value="BamE-like"/>
</dbReference>
<dbReference type="GO" id="GO:0030674">
    <property type="term" value="F:protein-macromolecule adaptor activity"/>
    <property type="evidence" value="ECO:0007669"/>
    <property type="project" value="TreeGrafter"/>
</dbReference>
<dbReference type="InterPro" id="IPR007450">
    <property type="entry name" value="BamE_dom"/>
</dbReference>
<dbReference type="HAMAP" id="MF_00925">
    <property type="entry name" value="OM_assembly_BamE"/>
    <property type="match status" value="1"/>
</dbReference>
<comment type="function">
    <text evidence="4">Part of the outer membrane protein assembly complex, which is involved in assembly and insertion of beta-barrel proteins into the outer membrane.</text>
</comment>
<reference evidence="8" key="1">
    <citation type="submission" date="2016-10" db="EMBL/GenBank/DDBJ databases">
        <authorList>
            <person name="Varghese N."/>
            <person name="Submissions S."/>
        </authorList>
    </citation>
    <scope>NUCLEOTIDE SEQUENCE [LARGE SCALE GENOMIC DNA]</scope>
    <source>
        <strain evidence="8">DSM 27981</strain>
    </source>
</reference>
<comment type="similarity">
    <text evidence="4">Belongs to the BamE family.</text>
</comment>
<feature type="signal peptide" evidence="4">
    <location>
        <begin position="1"/>
        <end position="22"/>
    </location>
</feature>
<feature type="domain" description="Outer membrane protein assembly factor BamE" evidence="6">
    <location>
        <begin position="48"/>
        <end position="114"/>
    </location>
</feature>
<dbReference type="Proteomes" id="UP000199119">
    <property type="component" value="Unassembled WGS sequence"/>
</dbReference>
<feature type="chain" id="PRO_5011800653" description="Outer membrane protein assembly factor BamE" evidence="4">
    <location>
        <begin position="23"/>
        <end position="182"/>
    </location>
</feature>
<protein>
    <recommendedName>
        <fullName evidence="4">Outer membrane protein assembly factor BamE</fullName>
    </recommendedName>
</protein>
<dbReference type="PANTHER" id="PTHR37482">
    <property type="entry name" value="OUTER MEMBRANE PROTEIN ASSEMBLY FACTOR BAME"/>
    <property type="match status" value="1"/>
</dbReference>